<feature type="domain" description="Glycosyl hydrolase family 32 N-terminal" evidence="4">
    <location>
        <begin position="374"/>
        <end position="681"/>
    </location>
</feature>
<dbReference type="CDD" id="cd01081">
    <property type="entry name" value="Aldose_epim"/>
    <property type="match status" value="1"/>
</dbReference>
<evidence type="ECO:0000256" key="3">
    <source>
        <dbReference type="ARBA" id="ARBA00023295"/>
    </source>
</evidence>
<dbReference type="InterPro" id="IPR001362">
    <property type="entry name" value="Glyco_hydro_32"/>
</dbReference>
<dbReference type="RefSeq" id="WP_379948405.1">
    <property type="nucleotide sequence ID" value="NZ_JBHMAF010000020.1"/>
</dbReference>
<evidence type="ECO:0000259" key="5">
    <source>
        <dbReference type="Pfam" id="PF08244"/>
    </source>
</evidence>
<dbReference type="CDD" id="cd18622">
    <property type="entry name" value="GH32_Inu-like"/>
    <property type="match status" value="1"/>
</dbReference>
<keyword evidence="7" id="KW-1185">Reference proteome</keyword>
<gene>
    <name evidence="6" type="ORF">ACFFMS_06325</name>
</gene>
<dbReference type="Pfam" id="PF00251">
    <property type="entry name" value="Glyco_hydro_32N"/>
    <property type="match status" value="1"/>
</dbReference>
<evidence type="ECO:0000256" key="2">
    <source>
        <dbReference type="ARBA" id="ARBA00022801"/>
    </source>
</evidence>
<evidence type="ECO:0000313" key="7">
    <source>
        <dbReference type="Proteomes" id="UP001589609"/>
    </source>
</evidence>
<dbReference type="SUPFAM" id="SSF74650">
    <property type="entry name" value="Galactose mutarotase-like"/>
    <property type="match status" value="1"/>
</dbReference>
<feature type="domain" description="Glycosyl hydrolase family 32 C-terminal" evidence="5">
    <location>
        <begin position="684"/>
        <end position="832"/>
    </location>
</feature>
<dbReference type="InterPro" id="IPR011013">
    <property type="entry name" value="Gal_mutarotase_sf_dom"/>
</dbReference>
<accession>A0ABV5WD16</accession>
<evidence type="ECO:0000259" key="4">
    <source>
        <dbReference type="Pfam" id="PF00251"/>
    </source>
</evidence>
<dbReference type="EMBL" id="JBHMAF010000020">
    <property type="protein sequence ID" value="MFB9758153.1"/>
    <property type="molecule type" value="Genomic_DNA"/>
</dbReference>
<dbReference type="InterPro" id="IPR023296">
    <property type="entry name" value="Glyco_hydro_beta-prop_sf"/>
</dbReference>
<keyword evidence="3" id="KW-0326">Glycosidase</keyword>
<dbReference type="Gene3D" id="2.70.98.10">
    <property type="match status" value="1"/>
</dbReference>
<dbReference type="InterPro" id="IPR018053">
    <property type="entry name" value="Glyco_hydro_32_AS"/>
</dbReference>
<evidence type="ECO:0000313" key="6">
    <source>
        <dbReference type="EMBL" id="MFB9758153.1"/>
    </source>
</evidence>
<sequence length="842" mass="96829">MVSKEILDGFEIYTLQNEKMTAYLCPALGNNLYRLWDQVTQSEVLRTPKNLNVLKEKAIYYGIPVLFPPNRTRFGRFEFQGRVYQLDINWENKHNNHGFLAWHPWKVAATMQIGNSQSVTSTFATVDFPDVLRQYPHDLFFSMTYDLSGSTLTQKVSITNRGTVTAPVGFGLHPWFHIGYEPEKWMFTLPVSYEWELDSELMPTGKLMNLGSYELLTQGMNVKYVEMEKLFSIGSHPHMAVLSRKDYEIRIQTSKLYKYWLIYTMGETDKIISIEPYTWVTNAPNLSLPPELTGIIALRYGETINLTTTIDITHQSDNSHCNSQFCKPQFLESCNSQDNHVILHKDIDQQNHNQNQGKDSPYSYYTEKYRPQLHFSPARNWINDPNGLVYHKGKYHMFYQYKPYGDKWGNVSWGHAVSKDLVHWEQLRVALTPDELGPIFSGSIVVDRHNTSGLFKESSEGLVAIYTSAGEMQQQSLAYSTDEGITWTKYKGNPVIPNPGIKDFRDPKVMWYEKEYKWIMALAAGDHIQFYSSKNLTAWKYMSRFGENEGSHGGVWEVPELIELPVDNDPNNTKWLLKVDINPGSVAGGSGGQYFIGAFDGMRFINENPPNEIRWVDYGKDFYAAQTWFNTGSRKVWIGWMNNWQYADVTPTNPWRGAMSLPRELALKTFRGEGVKLIQMPVKELKGIRKNQYQWKNEKVMPGKNILSSINGKTVEIAAEFELGSASEFGFKVRKSAAEETVIGYDTERHILFVDRTYSGEFIFSPAFAGRYEAILNPIRDRIKLHIFVDWSSVEVFGNAGEIVFTDLIFPNPSSNRIELYSENGYVKLSSLIVNELESIWQ</sequence>
<protein>
    <submittedName>
        <fullName evidence="6">GH32 C-terminal domain-containing protein</fullName>
    </submittedName>
</protein>
<dbReference type="PANTHER" id="PTHR42800">
    <property type="entry name" value="EXOINULINASE INUD (AFU_ORTHOLOGUE AFUA_5G00480)"/>
    <property type="match status" value="1"/>
</dbReference>
<name>A0ABV5WD16_9BACI</name>
<comment type="caution">
    <text evidence="6">The sequence shown here is derived from an EMBL/GenBank/DDBJ whole genome shotgun (WGS) entry which is preliminary data.</text>
</comment>
<dbReference type="InterPro" id="IPR014718">
    <property type="entry name" value="GH-type_carb-bd"/>
</dbReference>
<dbReference type="Gene3D" id="2.115.10.20">
    <property type="entry name" value="Glycosyl hydrolase domain, family 43"/>
    <property type="match status" value="1"/>
</dbReference>
<dbReference type="Pfam" id="PF08244">
    <property type="entry name" value="Glyco_hydro_32C"/>
    <property type="match status" value="1"/>
</dbReference>
<dbReference type="PROSITE" id="PS00609">
    <property type="entry name" value="GLYCOSYL_HYDROL_F32"/>
    <property type="match status" value="1"/>
</dbReference>
<organism evidence="6 7">
    <name type="scientific">Ectobacillus funiculus</name>
    <dbReference type="NCBI Taxonomy" id="137993"/>
    <lineage>
        <taxon>Bacteria</taxon>
        <taxon>Bacillati</taxon>
        <taxon>Bacillota</taxon>
        <taxon>Bacilli</taxon>
        <taxon>Bacillales</taxon>
        <taxon>Bacillaceae</taxon>
        <taxon>Ectobacillus</taxon>
    </lineage>
</organism>
<comment type="similarity">
    <text evidence="1">Belongs to the glycosyl hydrolase 32 family.</text>
</comment>
<evidence type="ECO:0000256" key="1">
    <source>
        <dbReference type="ARBA" id="ARBA00009902"/>
    </source>
</evidence>
<proteinExistence type="inferred from homology"/>
<dbReference type="PANTHER" id="PTHR42800:SF1">
    <property type="entry name" value="EXOINULINASE INUD (AFU_ORTHOLOGUE AFUA_5G00480)"/>
    <property type="match status" value="1"/>
</dbReference>
<dbReference type="InterPro" id="IPR013189">
    <property type="entry name" value="Glyco_hydro_32_C"/>
</dbReference>
<dbReference type="InterPro" id="IPR013320">
    <property type="entry name" value="ConA-like_dom_sf"/>
</dbReference>
<dbReference type="SUPFAM" id="SSF75005">
    <property type="entry name" value="Arabinanase/levansucrase/invertase"/>
    <property type="match status" value="1"/>
</dbReference>
<keyword evidence="2" id="KW-0378">Hydrolase</keyword>
<dbReference type="Pfam" id="PF01263">
    <property type="entry name" value="Aldose_epim"/>
    <property type="match status" value="1"/>
</dbReference>
<dbReference type="SMART" id="SM00640">
    <property type="entry name" value="Glyco_32"/>
    <property type="match status" value="1"/>
</dbReference>
<dbReference type="InterPro" id="IPR008183">
    <property type="entry name" value="Aldose_1/G6P_1-epimerase"/>
</dbReference>
<dbReference type="Proteomes" id="UP001589609">
    <property type="component" value="Unassembled WGS sequence"/>
</dbReference>
<dbReference type="SUPFAM" id="SSF49899">
    <property type="entry name" value="Concanavalin A-like lectins/glucanases"/>
    <property type="match status" value="1"/>
</dbReference>
<dbReference type="Gene3D" id="2.60.120.560">
    <property type="entry name" value="Exo-inulinase, domain 1"/>
    <property type="match status" value="1"/>
</dbReference>
<reference evidence="6 7" key="1">
    <citation type="submission" date="2024-09" db="EMBL/GenBank/DDBJ databases">
        <authorList>
            <person name="Sun Q."/>
            <person name="Mori K."/>
        </authorList>
    </citation>
    <scope>NUCLEOTIDE SEQUENCE [LARGE SCALE GENOMIC DNA]</scope>
    <source>
        <strain evidence="6 7">JCM 11201</strain>
    </source>
</reference>
<dbReference type="InterPro" id="IPR013148">
    <property type="entry name" value="Glyco_hydro_32_N"/>
</dbReference>